<comment type="caution">
    <text evidence="1">The sequence shown here is derived from an EMBL/GenBank/DDBJ whole genome shotgun (WGS) entry which is preliminary data.</text>
</comment>
<keyword evidence="2" id="KW-1185">Reference proteome</keyword>
<reference evidence="1 2" key="1">
    <citation type="submission" date="2013-08" db="EMBL/GenBank/DDBJ databases">
        <authorList>
            <person name="Weinstock G."/>
            <person name="Sodergren E."/>
            <person name="Wylie T."/>
            <person name="Fulton L."/>
            <person name="Fulton R."/>
            <person name="Fronick C."/>
            <person name="O'Laughlin M."/>
            <person name="Godfrey J."/>
            <person name="Miner T."/>
            <person name="Herter B."/>
            <person name="Appelbaum E."/>
            <person name="Cordes M."/>
            <person name="Lek S."/>
            <person name="Wollam A."/>
            <person name="Pepin K.H."/>
            <person name="Palsikar V.B."/>
            <person name="Mitreva M."/>
            <person name="Wilson R.K."/>
        </authorList>
    </citation>
    <scope>NUCLEOTIDE SEQUENCE [LARGE SCALE GENOMIC DNA]</scope>
    <source>
        <strain evidence="1 2">ATCC 12856</strain>
    </source>
</reference>
<dbReference type="eggNOG" id="ENOG502ZC0E">
    <property type="taxonomic scope" value="Bacteria"/>
</dbReference>
<evidence type="ECO:0000313" key="2">
    <source>
        <dbReference type="Proteomes" id="UP000016511"/>
    </source>
</evidence>
<protein>
    <recommendedName>
        <fullName evidence="3">Adhesin domain-containing protein</fullName>
    </recommendedName>
</protein>
<dbReference type="Proteomes" id="UP000016511">
    <property type="component" value="Unassembled WGS sequence"/>
</dbReference>
<evidence type="ECO:0000313" key="1">
    <source>
        <dbReference type="EMBL" id="ERI11121.1"/>
    </source>
</evidence>
<dbReference type="PATRIC" id="fig|649747.3.peg.702"/>
<organism evidence="1 2">
    <name type="scientific">Aneurinibacillus aneurinilyticus ATCC 12856</name>
    <dbReference type="NCBI Taxonomy" id="649747"/>
    <lineage>
        <taxon>Bacteria</taxon>
        <taxon>Bacillati</taxon>
        <taxon>Bacillota</taxon>
        <taxon>Bacilli</taxon>
        <taxon>Bacillales</taxon>
        <taxon>Paenibacillaceae</taxon>
        <taxon>Aneurinibacillus group</taxon>
        <taxon>Aneurinibacillus</taxon>
    </lineage>
</organism>
<dbReference type="EMBL" id="AWSJ01000051">
    <property type="protein sequence ID" value="ERI11121.1"/>
    <property type="molecule type" value="Genomic_DNA"/>
</dbReference>
<evidence type="ECO:0008006" key="3">
    <source>
        <dbReference type="Google" id="ProtNLM"/>
    </source>
</evidence>
<dbReference type="RefSeq" id="WP_021623349.1">
    <property type="nucleotide sequence ID" value="NZ_KE952859.1"/>
</dbReference>
<dbReference type="GeneID" id="92840637"/>
<dbReference type="HOGENOM" id="CLU_1127259_0_0_9"/>
<sequence length="246" mass="26565">MMALHPPKTLYKFPMGAINNPVVVKNITAAGLEELYIDVNILGNLLICFDAESSATVVSAGEEHLLPERIERVERSLVIEGRNMGTYFRHRQKQKILTEIHLPLQTKVNASFMAGVIILNGGEGDVDIKGQFGEVAGITHSKNVNISLRGGDVSLNELSGKASLNISFGSATLGWKELRGTEQVNIHCGFGGVDLLLPSHITPIEEHGGLFKKKKIATLSGTTIHATVGFGGLDVLNWDLEGSDEK</sequence>
<proteinExistence type="predicted"/>
<name>U1YK04_ANEAE</name>
<gene>
    <name evidence="1" type="ORF">HMPREF0083_00774</name>
</gene>
<dbReference type="AlphaFoldDB" id="U1YK04"/>
<accession>U1YK04</accession>